<gene>
    <name evidence="1" type="ORF">LCGC14_2016590</name>
</gene>
<dbReference type="InterPro" id="IPR036388">
    <property type="entry name" value="WH-like_DNA-bd_sf"/>
</dbReference>
<dbReference type="Gene3D" id="1.10.10.10">
    <property type="entry name" value="Winged helix-like DNA-binding domain superfamily/Winged helix DNA-binding domain"/>
    <property type="match status" value="1"/>
</dbReference>
<comment type="caution">
    <text evidence="1">The sequence shown here is derived from an EMBL/GenBank/DDBJ whole genome shotgun (WGS) entry which is preliminary data.</text>
</comment>
<name>A0A0F9HC73_9ZZZZ</name>
<dbReference type="EMBL" id="LAZR01023221">
    <property type="protein sequence ID" value="KKL79265.1"/>
    <property type="molecule type" value="Genomic_DNA"/>
</dbReference>
<accession>A0A0F9HC73</accession>
<reference evidence="1" key="1">
    <citation type="journal article" date="2015" name="Nature">
        <title>Complex archaea that bridge the gap between prokaryotes and eukaryotes.</title>
        <authorList>
            <person name="Spang A."/>
            <person name="Saw J.H."/>
            <person name="Jorgensen S.L."/>
            <person name="Zaremba-Niedzwiedzka K."/>
            <person name="Martijn J."/>
            <person name="Lind A.E."/>
            <person name="van Eijk R."/>
            <person name="Schleper C."/>
            <person name="Guy L."/>
            <person name="Ettema T.J."/>
        </authorList>
    </citation>
    <scope>NUCLEOTIDE SEQUENCE</scope>
</reference>
<dbReference type="InterPro" id="IPR036390">
    <property type="entry name" value="WH_DNA-bd_sf"/>
</dbReference>
<dbReference type="AlphaFoldDB" id="A0A0F9HC73"/>
<evidence type="ECO:0008006" key="2">
    <source>
        <dbReference type="Google" id="ProtNLM"/>
    </source>
</evidence>
<dbReference type="SUPFAM" id="SSF46785">
    <property type="entry name" value="Winged helix' DNA-binding domain"/>
    <property type="match status" value="1"/>
</dbReference>
<protein>
    <recommendedName>
        <fullName evidence="2">HTH arsR-type domain-containing protein</fullName>
    </recommendedName>
</protein>
<organism evidence="1">
    <name type="scientific">marine sediment metagenome</name>
    <dbReference type="NCBI Taxonomy" id="412755"/>
    <lineage>
        <taxon>unclassified sequences</taxon>
        <taxon>metagenomes</taxon>
        <taxon>ecological metagenomes</taxon>
    </lineage>
</organism>
<evidence type="ECO:0000313" key="1">
    <source>
        <dbReference type="EMBL" id="KKL79265.1"/>
    </source>
</evidence>
<proteinExistence type="predicted"/>
<sequence length="101" mass="11744">MWQRPLRITFSLLEIKTPPPKAENFVVPVSLLTGQVKRAVTIKDLKKGIMTMLKRRPAVLKDLADGLGVHRNEVLKYLALLEKERKIRSLKFRGKRYYQAE</sequence>